<reference evidence="4" key="1">
    <citation type="submission" date="2022-07" db="EMBL/GenBank/DDBJ databases">
        <title>The genome of Lyophyllum shimeji provides insight into the initial evolution of ectomycorrhizal fungal genome.</title>
        <authorList>
            <person name="Kobayashi Y."/>
            <person name="Shibata T."/>
            <person name="Hirakawa H."/>
            <person name="Shigenobu S."/>
            <person name="Nishiyama T."/>
            <person name="Yamada A."/>
            <person name="Hasebe M."/>
            <person name="Kawaguchi M."/>
        </authorList>
    </citation>
    <scope>NUCLEOTIDE SEQUENCE</scope>
    <source>
        <strain evidence="4">AT787</strain>
    </source>
</reference>
<feature type="transmembrane region" description="Helical" evidence="2">
    <location>
        <begin position="184"/>
        <end position="205"/>
    </location>
</feature>
<organism evidence="4 5">
    <name type="scientific">Lyophyllum shimeji</name>
    <name type="common">Hon-shimeji</name>
    <name type="synonym">Tricholoma shimeji</name>
    <dbReference type="NCBI Taxonomy" id="47721"/>
    <lineage>
        <taxon>Eukaryota</taxon>
        <taxon>Fungi</taxon>
        <taxon>Dikarya</taxon>
        <taxon>Basidiomycota</taxon>
        <taxon>Agaricomycotina</taxon>
        <taxon>Agaricomycetes</taxon>
        <taxon>Agaricomycetidae</taxon>
        <taxon>Agaricales</taxon>
        <taxon>Tricholomatineae</taxon>
        <taxon>Lyophyllaceae</taxon>
        <taxon>Lyophyllum</taxon>
    </lineage>
</organism>
<gene>
    <name evidence="4" type="ORF">LshimejAT787_0101610</name>
</gene>
<evidence type="ECO:0000313" key="5">
    <source>
        <dbReference type="Proteomes" id="UP001063166"/>
    </source>
</evidence>
<keyword evidence="2" id="KW-1133">Transmembrane helix</keyword>
<comment type="caution">
    <text evidence="4">The sequence shown here is derived from an EMBL/GenBank/DDBJ whole genome shotgun (WGS) entry which is preliminary data.</text>
</comment>
<dbReference type="AlphaFoldDB" id="A0A9P3PCJ8"/>
<proteinExistence type="predicted"/>
<dbReference type="Proteomes" id="UP001063166">
    <property type="component" value="Unassembled WGS sequence"/>
</dbReference>
<dbReference type="EMBL" id="BRPK01000001">
    <property type="protein sequence ID" value="GLB33277.1"/>
    <property type="molecule type" value="Genomic_DNA"/>
</dbReference>
<feature type="signal peptide" evidence="3">
    <location>
        <begin position="1"/>
        <end position="19"/>
    </location>
</feature>
<keyword evidence="3" id="KW-0732">Signal</keyword>
<keyword evidence="5" id="KW-1185">Reference proteome</keyword>
<name>A0A9P3PCJ8_LYOSH</name>
<evidence type="ECO:0000256" key="3">
    <source>
        <dbReference type="SAM" id="SignalP"/>
    </source>
</evidence>
<protein>
    <submittedName>
        <fullName evidence="4">Uncharacterized protein</fullName>
    </submittedName>
</protein>
<feature type="chain" id="PRO_5040449288" evidence="3">
    <location>
        <begin position="20"/>
        <end position="206"/>
    </location>
</feature>
<evidence type="ECO:0000256" key="2">
    <source>
        <dbReference type="SAM" id="Phobius"/>
    </source>
</evidence>
<feature type="region of interest" description="Disordered" evidence="1">
    <location>
        <begin position="41"/>
        <end position="110"/>
    </location>
</feature>
<evidence type="ECO:0000256" key="1">
    <source>
        <dbReference type="SAM" id="MobiDB-lite"/>
    </source>
</evidence>
<accession>A0A9P3PCJ8</accession>
<dbReference type="OrthoDB" id="3257429at2759"/>
<feature type="compositionally biased region" description="Low complexity" evidence="1">
    <location>
        <begin position="53"/>
        <end position="106"/>
    </location>
</feature>
<keyword evidence="2" id="KW-0812">Transmembrane</keyword>
<keyword evidence="2" id="KW-0472">Membrane</keyword>
<sequence>MHHLLWLCLVALLAVTADAQTATVVDGNGNTVVQVVTTDPQGLPTTSVVSTLPPAGGAPATTPATSTPTPPTQATQPATTAATTTTTPVQPANTQPPGQQGPVGQPEATSFKAGGVTPYTYTTIIDGVTSVLVDNFTPTNPATQRPTVGASGTILDYSSWLAQYGPPSTSSAANTGYVPPSPAAGWWGVLTSGTIAFLGGLGLALL</sequence>
<evidence type="ECO:0000313" key="4">
    <source>
        <dbReference type="EMBL" id="GLB33277.1"/>
    </source>
</evidence>